<dbReference type="AlphaFoldDB" id="A0A645CLK9"/>
<dbReference type="EMBL" id="VSSQ01028170">
    <property type="protein sequence ID" value="MPM77778.1"/>
    <property type="molecule type" value="Genomic_DNA"/>
</dbReference>
<dbReference type="SUPFAM" id="SSF55846">
    <property type="entry name" value="N-acetylmuramoyl-L-alanine amidase-like"/>
    <property type="match status" value="1"/>
</dbReference>
<dbReference type="Gene3D" id="3.40.80.10">
    <property type="entry name" value="Peptidoglycan recognition protein-like"/>
    <property type="match status" value="1"/>
</dbReference>
<dbReference type="InterPro" id="IPR036505">
    <property type="entry name" value="Amidase/PGRP_sf"/>
</dbReference>
<gene>
    <name evidence="2" type="ORF">SDC9_124786</name>
</gene>
<sequence length="173" mass="19250">MQGWHCGGTANNNYIGFEICEDDLTDSTYFNKVYHEAVELCVYLCKQFNLTEKNIICHSEGHELGIASNHSDVMHWFPKHGKSMDTFRADVKAGLAGSTITEIKSDFKPYSVKVSIPSLNIRKGPGIDYDKTGKYTGIGTFTIVEEQNGKGATKWGRLKSGLGWISLDYADKV</sequence>
<dbReference type="Pfam" id="PF01510">
    <property type="entry name" value="Amidase_2"/>
    <property type="match status" value="1"/>
</dbReference>
<dbReference type="GO" id="GO:0008745">
    <property type="term" value="F:N-acetylmuramoyl-L-alanine amidase activity"/>
    <property type="evidence" value="ECO:0007669"/>
    <property type="project" value="InterPro"/>
</dbReference>
<feature type="domain" description="N-acetylmuramoyl-L-alanine amidase" evidence="1">
    <location>
        <begin position="3"/>
        <end position="71"/>
    </location>
</feature>
<dbReference type="InterPro" id="IPR002502">
    <property type="entry name" value="Amidase_domain"/>
</dbReference>
<protein>
    <recommendedName>
        <fullName evidence="1">N-acetylmuramoyl-L-alanine amidase domain-containing protein</fullName>
    </recommendedName>
</protein>
<proteinExistence type="predicted"/>
<reference evidence="2" key="1">
    <citation type="submission" date="2019-08" db="EMBL/GenBank/DDBJ databases">
        <authorList>
            <person name="Kucharzyk K."/>
            <person name="Murdoch R.W."/>
            <person name="Higgins S."/>
            <person name="Loffler F."/>
        </authorList>
    </citation>
    <scope>NUCLEOTIDE SEQUENCE</scope>
</reference>
<dbReference type="CDD" id="cd06583">
    <property type="entry name" value="PGRP"/>
    <property type="match status" value="1"/>
</dbReference>
<evidence type="ECO:0000313" key="2">
    <source>
        <dbReference type="EMBL" id="MPM77778.1"/>
    </source>
</evidence>
<dbReference type="GO" id="GO:0009253">
    <property type="term" value="P:peptidoglycan catabolic process"/>
    <property type="evidence" value="ECO:0007669"/>
    <property type="project" value="InterPro"/>
</dbReference>
<name>A0A645CLK9_9ZZZZ</name>
<evidence type="ECO:0000259" key="1">
    <source>
        <dbReference type="Pfam" id="PF01510"/>
    </source>
</evidence>
<dbReference type="Gene3D" id="2.30.30.40">
    <property type="entry name" value="SH3 Domains"/>
    <property type="match status" value="1"/>
</dbReference>
<organism evidence="2">
    <name type="scientific">bioreactor metagenome</name>
    <dbReference type="NCBI Taxonomy" id="1076179"/>
    <lineage>
        <taxon>unclassified sequences</taxon>
        <taxon>metagenomes</taxon>
        <taxon>ecological metagenomes</taxon>
    </lineage>
</organism>
<accession>A0A645CLK9</accession>
<comment type="caution">
    <text evidence="2">The sequence shown here is derived from an EMBL/GenBank/DDBJ whole genome shotgun (WGS) entry which is preliminary data.</text>
</comment>